<feature type="binding site" evidence="4">
    <location>
        <position position="135"/>
    </location>
    <ligand>
        <name>FAD</name>
        <dbReference type="ChEBI" id="CHEBI:57692"/>
    </ligand>
</feature>
<evidence type="ECO:0000313" key="7">
    <source>
        <dbReference type="Proteomes" id="UP000316993"/>
    </source>
</evidence>
<evidence type="ECO:0000256" key="3">
    <source>
        <dbReference type="ARBA" id="ARBA00023002"/>
    </source>
</evidence>
<name>A0A543LK36_9BURK</name>
<dbReference type="EMBL" id="VFPV01000001">
    <property type="protein sequence ID" value="TQN07675.1"/>
    <property type="molecule type" value="Genomic_DNA"/>
</dbReference>
<proteinExistence type="inferred from homology"/>
<comment type="caution">
    <text evidence="6">The sequence shown here is derived from an EMBL/GenBank/DDBJ whole genome shotgun (WGS) entry which is preliminary data.</text>
</comment>
<dbReference type="Pfam" id="PF01593">
    <property type="entry name" value="Amino_oxidase"/>
    <property type="match status" value="1"/>
</dbReference>
<organism evidence="6 7">
    <name type="scientific">Acidovorax temperans</name>
    <dbReference type="NCBI Taxonomy" id="80878"/>
    <lineage>
        <taxon>Bacteria</taxon>
        <taxon>Pseudomonadati</taxon>
        <taxon>Pseudomonadota</taxon>
        <taxon>Betaproteobacteria</taxon>
        <taxon>Burkholderiales</taxon>
        <taxon>Comamonadaceae</taxon>
        <taxon>Acidovorax</taxon>
    </lineage>
</organism>
<dbReference type="AlphaFoldDB" id="A0A543LK36"/>
<dbReference type="InterPro" id="IPR001613">
    <property type="entry name" value="Flavin_amine_oxidase"/>
</dbReference>
<dbReference type="PANTHER" id="PTHR43563:SF1">
    <property type="entry name" value="AMINE OXIDASE [FLAVIN-CONTAINING] B"/>
    <property type="match status" value="1"/>
</dbReference>
<protein>
    <submittedName>
        <fullName evidence="6">Putative NAD(P)-binding protein</fullName>
    </submittedName>
</protein>
<evidence type="ECO:0000256" key="4">
    <source>
        <dbReference type="PIRSR" id="PIRSR601613-1"/>
    </source>
</evidence>
<dbReference type="GO" id="GO:0016491">
    <property type="term" value="F:oxidoreductase activity"/>
    <property type="evidence" value="ECO:0007669"/>
    <property type="project" value="UniProtKB-KW"/>
</dbReference>
<dbReference type="Pfam" id="PF13450">
    <property type="entry name" value="NAD_binding_8"/>
    <property type="match status" value="1"/>
</dbReference>
<feature type="binding site" evidence="4">
    <location>
        <position position="247"/>
    </location>
    <ligand>
        <name>substrate</name>
    </ligand>
</feature>
<evidence type="ECO:0000259" key="5">
    <source>
        <dbReference type="Pfam" id="PF01593"/>
    </source>
</evidence>
<gene>
    <name evidence="6" type="ORF">BDD18_0814</name>
</gene>
<dbReference type="InterPro" id="IPR036188">
    <property type="entry name" value="FAD/NAD-bd_sf"/>
</dbReference>
<evidence type="ECO:0000256" key="1">
    <source>
        <dbReference type="ARBA" id="ARBA00001974"/>
    </source>
</evidence>
<keyword evidence="3" id="KW-0560">Oxidoreductase</keyword>
<reference evidence="6 7" key="1">
    <citation type="submission" date="2019-06" db="EMBL/GenBank/DDBJ databases">
        <title>Genomic Encyclopedia of Archaeal and Bacterial Type Strains, Phase II (KMG-II): from individual species to whole genera.</title>
        <authorList>
            <person name="Goeker M."/>
        </authorList>
    </citation>
    <scope>NUCLEOTIDE SEQUENCE [LARGE SCALE GENOMIC DNA]</scope>
    <source>
        <strain evidence="6 7">DSM 7270</strain>
    </source>
</reference>
<evidence type="ECO:0000256" key="2">
    <source>
        <dbReference type="ARBA" id="ARBA00005995"/>
    </source>
</evidence>
<feature type="binding site" evidence="4">
    <location>
        <position position="331"/>
    </location>
    <ligand>
        <name>FAD</name>
        <dbReference type="ChEBI" id="CHEBI:57692"/>
    </ligand>
</feature>
<dbReference type="InterPro" id="IPR002937">
    <property type="entry name" value="Amino_oxidase"/>
</dbReference>
<dbReference type="SUPFAM" id="SSF54373">
    <property type="entry name" value="FAD-linked reductases, C-terminal domain"/>
    <property type="match status" value="1"/>
</dbReference>
<dbReference type="SUPFAM" id="SSF51905">
    <property type="entry name" value="FAD/NAD(P)-binding domain"/>
    <property type="match status" value="1"/>
</dbReference>
<dbReference type="Gene3D" id="3.50.50.60">
    <property type="entry name" value="FAD/NAD(P)-binding domain"/>
    <property type="match status" value="2"/>
</dbReference>
<comment type="similarity">
    <text evidence="2">Belongs to the flavin monoamine oxidase family.</text>
</comment>
<comment type="cofactor">
    <cofactor evidence="1">
        <name>FAD</name>
        <dbReference type="ChEBI" id="CHEBI:57692"/>
    </cofactor>
</comment>
<dbReference type="PANTHER" id="PTHR43563">
    <property type="entry name" value="AMINE OXIDASE"/>
    <property type="match status" value="1"/>
</dbReference>
<evidence type="ECO:0000313" key="6">
    <source>
        <dbReference type="EMBL" id="TQN07675.1"/>
    </source>
</evidence>
<dbReference type="Proteomes" id="UP000316993">
    <property type="component" value="Unassembled WGS sequence"/>
</dbReference>
<sequence>MLPTSMTSTRIAILGGGLSGLLAARALHRQGIHDFVLLEARSALGGRITSFHSPASSTPATAALHRFDLGPSWYWPDFQPDLHALIEQSAQSAPMRVPGYAQSPASMRLLGGTEALVDALQAEVPPHQIRTGHTVRSLRADGAQVHLTSADALGQDHHWQAEHVLLALPPRLAVAQLDWQPPLPADLHSAWQRTPTWMAPHAKYVAVYETPFWREQGLSGQARSARGPLVEIHDLSQPGGGAALFGFVGVPAAVRATVSEDVLRQHCRAQLARLFGPAAAHPVADALKDWTQDPLTATAQDQSSTGHHAAAPAAFTSEGAWAERIVGIGSEWSPQYPGYLAGALDATQRGLHTLGIPASAAL</sequence>
<dbReference type="PRINTS" id="PR00757">
    <property type="entry name" value="AMINEOXDASEF"/>
</dbReference>
<accession>A0A543LK36</accession>
<dbReference type="InterPro" id="IPR050703">
    <property type="entry name" value="Flavin_MAO"/>
</dbReference>
<feature type="domain" description="Amine oxidase" evidence="5">
    <location>
        <begin position="105"/>
        <end position="346"/>
    </location>
</feature>